<evidence type="ECO:0000313" key="3">
    <source>
        <dbReference type="Proteomes" id="UP000044841"/>
    </source>
</evidence>
<dbReference type="AlphaFoldDB" id="A0A0K6GHY9"/>
<dbReference type="Proteomes" id="UP000044841">
    <property type="component" value="Unassembled WGS sequence"/>
</dbReference>
<accession>A0A0K6GHY9</accession>
<evidence type="ECO:0000313" key="2">
    <source>
        <dbReference type="EMBL" id="CUA77959.1"/>
    </source>
</evidence>
<sequence>MAQKQNPQEKQVSKDTPGISQFCESIDEGKKCQEANEQKKLLKEQGVGLMIPASLKCKIQPNEDELPDENFDATLAKISAEDAQVDAWCVKLAKHNGLQYKKPKKIDGSELQQLWDAVYMWYSDSDKQSLHNCEKATDTKCWSMDNTNNSGANTGSEEGNSNLEMEDGDGNGNGSGDKSTKYSQGKTAYSA</sequence>
<evidence type="ECO:0000256" key="1">
    <source>
        <dbReference type="SAM" id="MobiDB-lite"/>
    </source>
</evidence>
<protein>
    <submittedName>
        <fullName evidence="2">Uncharacterized protein</fullName>
    </submittedName>
</protein>
<feature type="region of interest" description="Disordered" evidence="1">
    <location>
        <begin position="1"/>
        <end position="20"/>
    </location>
</feature>
<gene>
    <name evidence="2" type="ORF">RSOLAG22IIIB_12937</name>
</gene>
<reference evidence="2 3" key="1">
    <citation type="submission" date="2015-07" db="EMBL/GenBank/DDBJ databases">
        <authorList>
            <person name="Noorani M."/>
        </authorList>
    </citation>
    <scope>NUCLEOTIDE SEQUENCE [LARGE SCALE GENOMIC DNA]</scope>
    <source>
        <strain evidence="2">BBA 69670</strain>
    </source>
</reference>
<dbReference type="EMBL" id="CYGV01001924">
    <property type="protein sequence ID" value="CUA77959.1"/>
    <property type="molecule type" value="Genomic_DNA"/>
</dbReference>
<feature type="compositionally biased region" description="Polar residues" evidence="1">
    <location>
        <begin position="144"/>
        <end position="163"/>
    </location>
</feature>
<feature type="region of interest" description="Disordered" evidence="1">
    <location>
        <begin position="141"/>
        <end position="191"/>
    </location>
</feature>
<keyword evidence="3" id="KW-1185">Reference proteome</keyword>
<feature type="compositionally biased region" description="Polar residues" evidence="1">
    <location>
        <begin position="1"/>
        <end position="10"/>
    </location>
</feature>
<name>A0A0K6GHY9_9AGAM</name>
<proteinExistence type="predicted"/>
<feature type="compositionally biased region" description="Polar residues" evidence="1">
    <location>
        <begin position="181"/>
        <end position="191"/>
    </location>
</feature>
<organism evidence="2 3">
    <name type="scientific">Rhizoctonia solani</name>
    <dbReference type="NCBI Taxonomy" id="456999"/>
    <lineage>
        <taxon>Eukaryota</taxon>
        <taxon>Fungi</taxon>
        <taxon>Dikarya</taxon>
        <taxon>Basidiomycota</taxon>
        <taxon>Agaricomycotina</taxon>
        <taxon>Agaricomycetes</taxon>
        <taxon>Cantharellales</taxon>
        <taxon>Ceratobasidiaceae</taxon>
        <taxon>Rhizoctonia</taxon>
    </lineage>
</organism>